<accession>A0A5B9W6C6</accession>
<feature type="compositionally biased region" description="Pro residues" evidence="1">
    <location>
        <begin position="1"/>
        <end position="14"/>
    </location>
</feature>
<evidence type="ECO:0000256" key="1">
    <source>
        <dbReference type="SAM" id="MobiDB-lite"/>
    </source>
</evidence>
<dbReference type="OrthoDB" id="268397at2"/>
<dbReference type="PANTHER" id="PTHR10098">
    <property type="entry name" value="RAPSYN-RELATED"/>
    <property type="match status" value="1"/>
</dbReference>
<dbReference type="PANTHER" id="PTHR10098:SF106">
    <property type="entry name" value="TETRATRICOPEPTIDE REPEAT PROTEIN 28-LIKE PROTEIN"/>
    <property type="match status" value="1"/>
</dbReference>
<reference evidence="2 3" key="1">
    <citation type="submission" date="2019-08" db="EMBL/GenBank/DDBJ databases">
        <title>Deep-cultivation of Planctomycetes and their phenomic and genomic characterization uncovers novel biology.</title>
        <authorList>
            <person name="Wiegand S."/>
            <person name="Jogler M."/>
            <person name="Boedeker C."/>
            <person name="Pinto D."/>
            <person name="Vollmers J."/>
            <person name="Rivas-Marin E."/>
            <person name="Kohn T."/>
            <person name="Peeters S.H."/>
            <person name="Heuer A."/>
            <person name="Rast P."/>
            <person name="Oberbeckmann S."/>
            <person name="Bunk B."/>
            <person name="Jeske O."/>
            <person name="Meyerdierks A."/>
            <person name="Storesund J.E."/>
            <person name="Kallscheuer N."/>
            <person name="Luecker S."/>
            <person name="Lage O.M."/>
            <person name="Pohl T."/>
            <person name="Merkel B.J."/>
            <person name="Hornburger P."/>
            <person name="Mueller R.-W."/>
            <person name="Bruemmer F."/>
            <person name="Labrenz M."/>
            <person name="Spormann A.M."/>
            <person name="Op den Camp H."/>
            <person name="Overmann J."/>
            <person name="Amann R."/>
            <person name="Jetten M.S.M."/>
            <person name="Mascher T."/>
            <person name="Medema M.H."/>
            <person name="Devos D.P."/>
            <person name="Kaster A.-K."/>
            <person name="Ovreas L."/>
            <person name="Rohde M."/>
            <person name="Galperin M.Y."/>
            <person name="Jogler C."/>
        </authorList>
    </citation>
    <scope>NUCLEOTIDE SEQUENCE [LARGE SCALE GENOMIC DNA]</scope>
    <source>
        <strain evidence="2 3">OJF2</strain>
    </source>
</reference>
<dbReference type="Proteomes" id="UP000324233">
    <property type="component" value="Chromosome"/>
</dbReference>
<dbReference type="AlphaFoldDB" id="A0A5B9W6C6"/>
<proteinExistence type="predicted"/>
<evidence type="ECO:0000313" key="2">
    <source>
        <dbReference type="EMBL" id="QEH36163.1"/>
    </source>
</evidence>
<dbReference type="InterPro" id="IPR011990">
    <property type="entry name" value="TPR-like_helical_dom_sf"/>
</dbReference>
<organism evidence="2 3">
    <name type="scientific">Aquisphaera giovannonii</name>
    <dbReference type="NCBI Taxonomy" id="406548"/>
    <lineage>
        <taxon>Bacteria</taxon>
        <taxon>Pseudomonadati</taxon>
        <taxon>Planctomycetota</taxon>
        <taxon>Planctomycetia</taxon>
        <taxon>Isosphaerales</taxon>
        <taxon>Isosphaeraceae</taxon>
        <taxon>Aquisphaera</taxon>
    </lineage>
</organism>
<dbReference type="SUPFAM" id="SSF48452">
    <property type="entry name" value="TPR-like"/>
    <property type="match status" value="1"/>
</dbReference>
<dbReference type="RefSeq" id="WP_148595878.1">
    <property type="nucleotide sequence ID" value="NZ_CP042997.1"/>
</dbReference>
<dbReference type="KEGG" id="agv:OJF2_47230"/>
<evidence type="ECO:0008006" key="4">
    <source>
        <dbReference type="Google" id="ProtNLM"/>
    </source>
</evidence>
<feature type="region of interest" description="Disordered" evidence="1">
    <location>
        <begin position="1"/>
        <end position="23"/>
    </location>
</feature>
<name>A0A5B9W6C6_9BACT</name>
<dbReference type="Gene3D" id="1.25.40.10">
    <property type="entry name" value="Tetratricopeptide repeat domain"/>
    <property type="match status" value="1"/>
</dbReference>
<keyword evidence="3" id="KW-1185">Reference proteome</keyword>
<gene>
    <name evidence="2" type="ORF">OJF2_47230</name>
</gene>
<sequence>MDAMNPPPGSPPPRPEADPTPGLARRMVEEARRKGDRAGEAAALVDLGVFATNDSPQGAAAAVGFLQQAARIFRDLGDTRRQADAQGNLGLAYLGLGRPADAAQVLASAMDLADRSGDSYLRKIILERLAMARTNLGDPASALGILDEAVQSSRAVGDRQHEARLHWLRAIALADLGRRDLAAAAAEESASLMRALGKPEAAWYEEQLRRFRDEAAALPAAMAPGAILAGAGPPVAPAGPGLLRMAISATRAMAAFVASGMKATPAEVRDDRLATCRACEHHTGLRCRVCGCFTEAKSRMAHERCPLGRWPG</sequence>
<dbReference type="EMBL" id="CP042997">
    <property type="protein sequence ID" value="QEH36163.1"/>
    <property type="molecule type" value="Genomic_DNA"/>
</dbReference>
<evidence type="ECO:0000313" key="3">
    <source>
        <dbReference type="Proteomes" id="UP000324233"/>
    </source>
</evidence>
<protein>
    <recommendedName>
        <fullName evidence="4">Tetratricopeptide repeat protein</fullName>
    </recommendedName>
</protein>